<evidence type="ECO:0000313" key="2">
    <source>
        <dbReference type="Proteomes" id="UP000646738"/>
    </source>
</evidence>
<name>A0ABQ3RAA6_STRRR</name>
<protein>
    <submittedName>
        <fullName evidence="1">Uncharacterized protein</fullName>
    </submittedName>
</protein>
<gene>
    <name evidence="1" type="ORF">Srubr_26210</name>
</gene>
<comment type="caution">
    <text evidence="1">The sequence shown here is derived from an EMBL/GenBank/DDBJ whole genome shotgun (WGS) entry which is preliminary data.</text>
</comment>
<accession>A0ABQ3RAA6</accession>
<reference evidence="2" key="1">
    <citation type="submission" date="2023-07" db="EMBL/GenBank/DDBJ databases">
        <title>Whole genome shotgun sequence of Streptomyces achromogenes subsp. rubradiris NBRC 14000.</title>
        <authorList>
            <person name="Komaki H."/>
            <person name="Tamura T."/>
        </authorList>
    </citation>
    <scope>NUCLEOTIDE SEQUENCE [LARGE SCALE GENOMIC DNA]</scope>
    <source>
        <strain evidence="2">NBRC 14000</strain>
    </source>
</reference>
<dbReference type="Proteomes" id="UP000646738">
    <property type="component" value="Unassembled WGS sequence"/>
</dbReference>
<evidence type="ECO:0000313" key="1">
    <source>
        <dbReference type="EMBL" id="GHI52775.1"/>
    </source>
</evidence>
<proteinExistence type="predicted"/>
<sequence length="100" mass="10658">MAEQLSVAEAVRHLTTKGRTQFLAAVQYVATDSEGRQEIRRWGITETATALLVDGTGDELVDGAVSAERLCNAMGRLARLAAQENELSRTETEASGAGAH</sequence>
<keyword evidence="2" id="KW-1185">Reference proteome</keyword>
<dbReference type="EMBL" id="BNEA01000010">
    <property type="protein sequence ID" value="GHI52775.1"/>
    <property type="molecule type" value="Genomic_DNA"/>
</dbReference>
<dbReference type="RefSeq" id="WP_189998262.1">
    <property type="nucleotide sequence ID" value="NZ_BNCB01000020.1"/>
</dbReference>
<organism evidence="1 2">
    <name type="scientific">Streptomyces rubradiris</name>
    <name type="common">Streptomyces achromogenes subsp. rubradiris</name>
    <dbReference type="NCBI Taxonomy" id="285531"/>
    <lineage>
        <taxon>Bacteria</taxon>
        <taxon>Bacillati</taxon>
        <taxon>Actinomycetota</taxon>
        <taxon>Actinomycetes</taxon>
        <taxon>Kitasatosporales</taxon>
        <taxon>Streptomycetaceae</taxon>
        <taxon>Streptomyces</taxon>
    </lineage>
</organism>